<organism evidence="1 2">
    <name type="scientific">Bifidobacterium adolescentis</name>
    <dbReference type="NCBI Taxonomy" id="1680"/>
    <lineage>
        <taxon>Bacteria</taxon>
        <taxon>Bacillati</taxon>
        <taxon>Actinomycetota</taxon>
        <taxon>Actinomycetes</taxon>
        <taxon>Bifidobacteriales</taxon>
        <taxon>Bifidobacteriaceae</taxon>
        <taxon>Bifidobacterium</taxon>
    </lineage>
</organism>
<name>A0AAN5AGJ7_BIFAD</name>
<dbReference type="EMBL" id="BPPZ01000007">
    <property type="protein sequence ID" value="GJD14477.1"/>
    <property type="molecule type" value="Genomic_DNA"/>
</dbReference>
<evidence type="ECO:0000313" key="1">
    <source>
        <dbReference type="EMBL" id="GJD14477.1"/>
    </source>
</evidence>
<evidence type="ECO:0000313" key="2">
    <source>
        <dbReference type="Proteomes" id="UP000886943"/>
    </source>
</evidence>
<accession>A0AAN5AGJ7</accession>
<dbReference type="AlphaFoldDB" id="A0AAN5AGJ7"/>
<reference evidence="1" key="1">
    <citation type="submission" date="2021-08" db="EMBL/GenBank/DDBJ databases">
        <title>Draft genome sequence of the GABA producer Bifidobacterium adolescentis 4-2, isolated from healthy human feces.</title>
        <authorList>
            <person name="Altaib H."/>
            <person name="Niwa R."/>
            <person name="Abe M."/>
            <person name="Suzuki T."/>
        </authorList>
    </citation>
    <scope>NUCLEOTIDE SEQUENCE</scope>
    <source>
        <strain evidence="1">4-2</strain>
    </source>
</reference>
<proteinExistence type="predicted"/>
<protein>
    <submittedName>
        <fullName evidence="1">Uncharacterized protein</fullName>
    </submittedName>
</protein>
<comment type="caution">
    <text evidence="1">The sequence shown here is derived from an EMBL/GenBank/DDBJ whole genome shotgun (WGS) entry which is preliminary data.</text>
</comment>
<dbReference type="Proteomes" id="UP000886943">
    <property type="component" value="Unassembled WGS sequence"/>
</dbReference>
<sequence>MRNITKAENHTGKIPFLSHNLSDEASPITNVMIKDKADA</sequence>
<gene>
    <name evidence="1" type="ORF">BIFAD42_14610</name>
</gene>